<keyword evidence="1" id="KW-0808">Transferase</keyword>
<keyword evidence="2" id="KW-1185">Reference proteome</keyword>
<protein>
    <submittedName>
        <fullName evidence="1">Aminotransferase class I/II-fold pyridoxal phosphate-dependent enzyme</fullName>
    </submittedName>
</protein>
<dbReference type="EMBL" id="JAENHL010000008">
    <property type="protein sequence ID" value="MBK1870774.1"/>
    <property type="molecule type" value="Genomic_DNA"/>
</dbReference>
<comment type="caution">
    <text evidence="1">The sequence shown here is derived from an EMBL/GenBank/DDBJ whole genome shotgun (WGS) entry which is preliminary data.</text>
</comment>
<name>A0ACC5RDR3_9HYPH</name>
<sequence>MRIDLFELERNQSIWENTVKYNLTESGLHPFTLREILSGDEIEALLDLPLGYGHTEGEPALREAIASLHPGATAENVLVTTGSSEANMLTVMSTLEPGDEAIIITPTFMQAPGLAKALGAKVHLCPLRLDHDRWILDFDELGKKLNGKTRLISLCNPNNPTGSILGVDERAALIALCAERDIHLHSDEIYRGTELAGDEIVTLHGSAPKTIVTGGTAKGMALAGLRIGWMVAPEPIIEKAMRHQDYTTIGSNIPGQRVALHALQPEKRARILARNREVLAGNLDQMRQWIEGRPELFSWVPPQAGAMAFLRYTLPDSSENLCRKLREKKSVFVVAGSWFAMENHLRFGIGGEAEALREALTLIDDFLAEEYGASSKRVLA</sequence>
<dbReference type="Proteomes" id="UP000616151">
    <property type="component" value="Unassembled WGS sequence"/>
</dbReference>
<proteinExistence type="predicted"/>
<gene>
    <name evidence="1" type="ORF">JHL16_30695</name>
</gene>
<reference evidence="1" key="1">
    <citation type="submission" date="2021-01" db="EMBL/GenBank/DDBJ databases">
        <authorList>
            <person name="Sun Q."/>
        </authorList>
    </citation>
    <scope>NUCLEOTIDE SEQUENCE</scope>
    <source>
        <strain evidence="1">YIM B02566</strain>
    </source>
</reference>
<accession>A0ACC5RDR3</accession>
<organism evidence="1 2">
    <name type="scientific">Taklimakanibacter albus</name>
    <dbReference type="NCBI Taxonomy" id="2800327"/>
    <lineage>
        <taxon>Bacteria</taxon>
        <taxon>Pseudomonadati</taxon>
        <taxon>Pseudomonadota</taxon>
        <taxon>Alphaproteobacteria</taxon>
        <taxon>Hyphomicrobiales</taxon>
        <taxon>Aestuariivirgaceae</taxon>
        <taxon>Taklimakanibacter</taxon>
    </lineage>
</organism>
<keyword evidence="1" id="KW-0032">Aminotransferase</keyword>
<evidence type="ECO:0000313" key="2">
    <source>
        <dbReference type="Proteomes" id="UP000616151"/>
    </source>
</evidence>
<evidence type="ECO:0000313" key="1">
    <source>
        <dbReference type="EMBL" id="MBK1870774.1"/>
    </source>
</evidence>